<keyword evidence="2" id="KW-0732">Signal</keyword>
<keyword evidence="4" id="KW-1185">Reference proteome</keyword>
<dbReference type="AlphaFoldDB" id="A0A1D2MGU7"/>
<protein>
    <submittedName>
        <fullName evidence="3">Uncharacterized protein</fullName>
    </submittedName>
</protein>
<feature type="region of interest" description="Disordered" evidence="1">
    <location>
        <begin position="21"/>
        <end position="48"/>
    </location>
</feature>
<evidence type="ECO:0000256" key="2">
    <source>
        <dbReference type="SAM" id="SignalP"/>
    </source>
</evidence>
<evidence type="ECO:0000313" key="4">
    <source>
        <dbReference type="Proteomes" id="UP000094527"/>
    </source>
</evidence>
<feature type="chain" id="PRO_5008904013" evidence="2">
    <location>
        <begin position="22"/>
        <end position="75"/>
    </location>
</feature>
<evidence type="ECO:0000313" key="3">
    <source>
        <dbReference type="EMBL" id="ODM92227.1"/>
    </source>
</evidence>
<reference evidence="3 4" key="1">
    <citation type="journal article" date="2016" name="Genome Biol. Evol.">
        <title>Gene Family Evolution Reflects Adaptation to Soil Environmental Stressors in the Genome of the Collembolan Orchesella cincta.</title>
        <authorList>
            <person name="Faddeeva-Vakhrusheva A."/>
            <person name="Derks M.F."/>
            <person name="Anvar S.Y."/>
            <person name="Agamennone V."/>
            <person name="Suring W."/>
            <person name="Smit S."/>
            <person name="van Straalen N.M."/>
            <person name="Roelofs D."/>
        </authorList>
    </citation>
    <scope>NUCLEOTIDE SEQUENCE [LARGE SCALE GENOMIC DNA]</scope>
    <source>
        <tissue evidence="3">Mixed pool</tissue>
    </source>
</reference>
<feature type="compositionally biased region" description="Gly residues" evidence="1">
    <location>
        <begin position="38"/>
        <end position="48"/>
    </location>
</feature>
<organism evidence="3 4">
    <name type="scientific">Orchesella cincta</name>
    <name type="common">Springtail</name>
    <name type="synonym">Podura cincta</name>
    <dbReference type="NCBI Taxonomy" id="48709"/>
    <lineage>
        <taxon>Eukaryota</taxon>
        <taxon>Metazoa</taxon>
        <taxon>Ecdysozoa</taxon>
        <taxon>Arthropoda</taxon>
        <taxon>Hexapoda</taxon>
        <taxon>Collembola</taxon>
        <taxon>Entomobryomorpha</taxon>
        <taxon>Entomobryoidea</taxon>
        <taxon>Orchesellidae</taxon>
        <taxon>Orchesellinae</taxon>
        <taxon>Orchesella</taxon>
    </lineage>
</organism>
<sequence length="75" mass="7823">MSKLFVYLVIGLVIAATLSDAQEPKGSVREKRGHGHGHGGYGHGPGAGGGARGPIYFCGWVGSKEGYRSYGHHGK</sequence>
<feature type="signal peptide" evidence="2">
    <location>
        <begin position="1"/>
        <end position="21"/>
    </location>
</feature>
<name>A0A1D2MGU7_ORCCI</name>
<evidence type="ECO:0000256" key="1">
    <source>
        <dbReference type="SAM" id="MobiDB-lite"/>
    </source>
</evidence>
<comment type="caution">
    <text evidence="3">The sequence shown here is derived from an EMBL/GenBank/DDBJ whole genome shotgun (WGS) entry which is preliminary data.</text>
</comment>
<dbReference type="EMBL" id="LJIJ01001292">
    <property type="protein sequence ID" value="ODM92227.1"/>
    <property type="molecule type" value="Genomic_DNA"/>
</dbReference>
<dbReference type="Proteomes" id="UP000094527">
    <property type="component" value="Unassembled WGS sequence"/>
</dbReference>
<accession>A0A1D2MGU7</accession>
<proteinExistence type="predicted"/>
<gene>
    <name evidence="3" type="ORF">Ocin01_14453</name>
</gene>